<protein>
    <submittedName>
        <fullName evidence="1">Phage tail tube protein</fullName>
    </submittedName>
</protein>
<dbReference type="Proteomes" id="UP001592582">
    <property type="component" value="Unassembled WGS sequence"/>
</dbReference>
<keyword evidence="2" id="KW-1185">Reference proteome</keyword>
<proteinExistence type="predicted"/>
<dbReference type="InterPro" id="IPR044000">
    <property type="entry name" value="Phage_tube_2"/>
</dbReference>
<comment type="caution">
    <text evidence="1">The sequence shown here is derived from an EMBL/GenBank/DDBJ whole genome shotgun (WGS) entry which is preliminary data.</text>
</comment>
<accession>A0ABV6V9X0</accession>
<reference evidence="1 2" key="1">
    <citation type="submission" date="2024-09" db="EMBL/GenBank/DDBJ databases">
        <authorList>
            <person name="Lee S.D."/>
        </authorList>
    </citation>
    <scope>NUCLEOTIDE SEQUENCE [LARGE SCALE GENOMIC DNA]</scope>
    <source>
        <strain evidence="1 2">N1-1</strain>
    </source>
</reference>
<dbReference type="Pfam" id="PF18906">
    <property type="entry name" value="Phage_tube_2"/>
    <property type="match status" value="1"/>
</dbReference>
<organism evidence="1 2">
    <name type="scientific">Streptacidiphilus alkalitolerans</name>
    <dbReference type="NCBI Taxonomy" id="3342712"/>
    <lineage>
        <taxon>Bacteria</taxon>
        <taxon>Bacillati</taxon>
        <taxon>Actinomycetota</taxon>
        <taxon>Actinomycetes</taxon>
        <taxon>Kitasatosporales</taxon>
        <taxon>Streptomycetaceae</taxon>
        <taxon>Streptacidiphilus</taxon>
    </lineage>
</organism>
<sequence length="321" mass="33962">MPKPSHLAVLMAGKEAVEGTPVPPTMSVPWKTLTPKDDLALIADEGVRGSAVDNYGQSPGPRGSGLDIGGDVMADIIGWPLASLCPDLLVTGSTAPYTGVFSTLNTGDTQPATQTWTIFDPLGTWQYPGIHWSELGFKWNADGFFQYSAKGIGWGYQTTTSPTPSWTASPKPVANWSVTNKIAGTQMFVADGELTIKRPVTAIRGANGTQDPYKLFSGDISVDGKITTVMETTAQRLIFQAGTMQSFECAYTQGAATALNSLLLHCSQVAYTEGTPSYGKDYIELPLTFKASANTSDIGASGGFSPIKATLLNALPSGTYK</sequence>
<name>A0ABV6V9X0_9ACTN</name>
<evidence type="ECO:0000313" key="1">
    <source>
        <dbReference type="EMBL" id="MFC1410510.1"/>
    </source>
</evidence>
<dbReference type="EMBL" id="JBHEZX010000005">
    <property type="protein sequence ID" value="MFC1410510.1"/>
    <property type="molecule type" value="Genomic_DNA"/>
</dbReference>
<gene>
    <name evidence="1" type="ORF">ACEZDG_14675</name>
</gene>
<evidence type="ECO:0000313" key="2">
    <source>
        <dbReference type="Proteomes" id="UP001592582"/>
    </source>
</evidence>